<gene>
    <name evidence="3" type="ORF">SASPL_114935</name>
</gene>
<protein>
    <submittedName>
        <fullName evidence="3">Uncharacterized protein</fullName>
    </submittedName>
</protein>
<keyword evidence="1" id="KW-0175">Coiled coil</keyword>
<proteinExistence type="predicted"/>
<reference evidence="3" key="2">
    <citation type="submission" date="2020-08" db="EMBL/GenBank/DDBJ databases">
        <title>Plant Genome Project.</title>
        <authorList>
            <person name="Zhang R.-G."/>
        </authorList>
    </citation>
    <scope>NUCLEOTIDE SEQUENCE</scope>
    <source>
        <strain evidence="3">Huo1</strain>
        <tissue evidence="3">Leaf</tissue>
    </source>
</reference>
<comment type="caution">
    <text evidence="3">The sequence shown here is derived from an EMBL/GenBank/DDBJ whole genome shotgun (WGS) entry which is preliminary data.</text>
</comment>
<dbReference type="AlphaFoldDB" id="A0A8X8ZZU2"/>
<evidence type="ECO:0000256" key="2">
    <source>
        <dbReference type="SAM" id="MobiDB-lite"/>
    </source>
</evidence>
<feature type="compositionally biased region" description="Basic and acidic residues" evidence="2">
    <location>
        <begin position="234"/>
        <end position="245"/>
    </location>
</feature>
<dbReference type="EMBL" id="PNBA02000005">
    <property type="protein sequence ID" value="KAG6424517.1"/>
    <property type="molecule type" value="Genomic_DNA"/>
</dbReference>
<sequence length="245" mass="27685">MNYVIRSVEQHAKSRVQTYYHKHVVPPASAVGAPSGSRAPAGNMLGLQERAERREQRVKKVMDLSYGDHRNPIQMQLKAEEEGDGGGGRATAKKQASKDWESMSLSEKTVGLYVGEKGLLFWLANSPKLLSSSFDELNLSLIKLRAESNTSANSTSGNEFVETNNADSDEIADLHQKISDLEEENRNIIQGRLRSRTRGRTTENNWRRSRAERRRFASMIPRSSGVFKPRRSRRDCESKRMFDGD</sequence>
<organism evidence="3">
    <name type="scientific">Salvia splendens</name>
    <name type="common">Scarlet sage</name>
    <dbReference type="NCBI Taxonomy" id="180675"/>
    <lineage>
        <taxon>Eukaryota</taxon>
        <taxon>Viridiplantae</taxon>
        <taxon>Streptophyta</taxon>
        <taxon>Embryophyta</taxon>
        <taxon>Tracheophyta</taxon>
        <taxon>Spermatophyta</taxon>
        <taxon>Magnoliopsida</taxon>
        <taxon>eudicotyledons</taxon>
        <taxon>Gunneridae</taxon>
        <taxon>Pentapetalae</taxon>
        <taxon>asterids</taxon>
        <taxon>lamiids</taxon>
        <taxon>Lamiales</taxon>
        <taxon>Lamiaceae</taxon>
        <taxon>Nepetoideae</taxon>
        <taxon>Mentheae</taxon>
        <taxon>Salviinae</taxon>
        <taxon>Salvia</taxon>
        <taxon>Salvia subgen. Calosphace</taxon>
        <taxon>core Calosphace</taxon>
    </lineage>
</organism>
<dbReference type="Proteomes" id="UP000298416">
    <property type="component" value="Unassembled WGS sequence"/>
</dbReference>
<name>A0A8X8ZZU2_SALSN</name>
<evidence type="ECO:0000313" key="4">
    <source>
        <dbReference type="Proteomes" id="UP000298416"/>
    </source>
</evidence>
<evidence type="ECO:0000256" key="1">
    <source>
        <dbReference type="SAM" id="Coils"/>
    </source>
</evidence>
<feature type="region of interest" description="Disordered" evidence="2">
    <location>
        <begin position="193"/>
        <end position="212"/>
    </location>
</feature>
<dbReference type="PANTHER" id="PTHR36347">
    <property type="entry name" value="EXPRESSED PROTEIN"/>
    <property type="match status" value="1"/>
</dbReference>
<feature type="region of interest" description="Disordered" evidence="2">
    <location>
        <begin position="222"/>
        <end position="245"/>
    </location>
</feature>
<dbReference type="GO" id="GO:0009507">
    <property type="term" value="C:chloroplast"/>
    <property type="evidence" value="ECO:0007669"/>
    <property type="project" value="TreeGrafter"/>
</dbReference>
<reference evidence="3" key="1">
    <citation type="submission" date="2018-01" db="EMBL/GenBank/DDBJ databases">
        <authorList>
            <person name="Mao J.F."/>
        </authorList>
    </citation>
    <scope>NUCLEOTIDE SEQUENCE</scope>
    <source>
        <strain evidence="3">Huo1</strain>
        <tissue evidence="3">Leaf</tissue>
    </source>
</reference>
<feature type="coiled-coil region" evidence="1">
    <location>
        <begin position="164"/>
        <end position="191"/>
    </location>
</feature>
<feature type="region of interest" description="Disordered" evidence="2">
    <location>
        <begin position="79"/>
        <end position="99"/>
    </location>
</feature>
<dbReference type="PANTHER" id="PTHR36347:SF1">
    <property type="entry name" value="EXPRESSED PROTEIN"/>
    <property type="match status" value="1"/>
</dbReference>
<accession>A0A8X8ZZU2</accession>
<evidence type="ECO:0000313" key="3">
    <source>
        <dbReference type="EMBL" id="KAG6424517.1"/>
    </source>
</evidence>
<keyword evidence="4" id="KW-1185">Reference proteome</keyword>